<dbReference type="EMBL" id="JACGXL010000005">
    <property type="protein sequence ID" value="MBA8888901.1"/>
    <property type="molecule type" value="Genomic_DNA"/>
</dbReference>
<protein>
    <recommendedName>
        <fullName evidence="3">Bacteriophage lambda head decoration protein D</fullName>
    </recommendedName>
</protein>
<accession>A0A839F9S2</accession>
<dbReference type="InterPro" id="IPR004195">
    <property type="entry name" value="Head_decoration_D"/>
</dbReference>
<dbReference type="Proteomes" id="UP000550401">
    <property type="component" value="Unassembled WGS sequence"/>
</dbReference>
<dbReference type="Pfam" id="PF02924">
    <property type="entry name" value="HDPD"/>
    <property type="match status" value="1"/>
</dbReference>
<proteinExistence type="predicted"/>
<organism evidence="1 2">
    <name type="scientific">Dokdonella fugitiva</name>
    <dbReference type="NCBI Taxonomy" id="328517"/>
    <lineage>
        <taxon>Bacteria</taxon>
        <taxon>Pseudomonadati</taxon>
        <taxon>Pseudomonadota</taxon>
        <taxon>Gammaproteobacteria</taxon>
        <taxon>Lysobacterales</taxon>
        <taxon>Rhodanobacteraceae</taxon>
        <taxon>Dokdonella</taxon>
    </lineage>
</organism>
<evidence type="ECO:0000313" key="2">
    <source>
        <dbReference type="Proteomes" id="UP000550401"/>
    </source>
</evidence>
<reference evidence="1 2" key="1">
    <citation type="submission" date="2020-07" db="EMBL/GenBank/DDBJ databases">
        <title>Genomic Encyclopedia of Type Strains, Phase IV (KMG-V): Genome sequencing to study the core and pangenomes of soil and plant-associated prokaryotes.</title>
        <authorList>
            <person name="Whitman W."/>
        </authorList>
    </citation>
    <scope>NUCLEOTIDE SEQUENCE [LARGE SCALE GENOMIC DNA]</scope>
    <source>
        <strain evidence="1 2">RH2WT43</strain>
    </source>
</reference>
<dbReference type="AlphaFoldDB" id="A0A839F9S2"/>
<gene>
    <name evidence="1" type="ORF">FHW12_003137</name>
</gene>
<comment type="caution">
    <text evidence="1">The sequence shown here is derived from an EMBL/GenBank/DDBJ whole genome shotgun (WGS) entry which is preliminary data.</text>
</comment>
<sequence length="120" mass="12534">MSSTQPRAALAPLVSELPMSMSRRTVTIAQGYELEVGSVLGKETATGNYAPFDPNATDGTETAAAVTLYPVNTLVNEVGAVVIDKSATLNAAELEWHGATSEEIAAACEHLRESSGVLIE</sequence>
<keyword evidence="2" id="KW-1185">Reference proteome</keyword>
<evidence type="ECO:0008006" key="3">
    <source>
        <dbReference type="Google" id="ProtNLM"/>
    </source>
</evidence>
<name>A0A839F9S2_9GAMM</name>
<dbReference type="RefSeq" id="WP_182531945.1">
    <property type="nucleotide sequence ID" value="NZ_JACGXL010000005.1"/>
</dbReference>
<evidence type="ECO:0000313" key="1">
    <source>
        <dbReference type="EMBL" id="MBA8888901.1"/>
    </source>
</evidence>
<dbReference type="Gene3D" id="2.40.300.10">
    <property type="entry name" value="Head decoration protein D"/>
    <property type="match status" value="1"/>
</dbReference>